<sequence length="634" mass="72420">MECDQVLLALGASAIAKYLAMYFMENKKPDNLEYVGKISSLKLFPVKSLGEIDIKRANCTKMGLEYEGFFDRRWVLIDSANKIITMRECPKLCYVSCNLSGENVIFSAPDHEDLIVNRNLDTKTSPLLNIQIHGDPLKAYDCGDVPANWFAAYINDSSSRIRLLYAPPGDTGRFIVNNKKATNFSHRVQEDDEVGTSDQAPYLLITSESLKDLEGKVGRNLDRSFRPNIVVSGSNAAFDEDDWDVIYIGDARFKTWKYCGRCVLTTVDHDEGIRDPKAEPLMTLRKYRMIHSADPYNPIFGLYLANEKKGEIKVALGASSALKYAVMYFMKDRKPNNLEYVGRISSLNLYPVKSLQEVSILQANCTKKGLEYNGFFDRRWALIDKNDKLITLREIPKLCLISCKVSEQRIIFSTNEQEDLSIDLELYNERDNNSKISIDIWDDYVDVFDCGEKPSEWFSRYCNQHIRLVYSPPGVTGRYLINSVNEDQFKHNIRDDDEAGTANDGPYLLTTQESFQDVDRRVDRSLNPSCFRSNIIINGTREAFDEDNWDLIFIGDAKFKVWKLCGRCSITTVMLDTGVKDLKFEPLTTLRKYRIRPEISRTNPIFGINLVLMQSGSIAVGDKVFVKRLPKINF</sequence>
<dbReference type="SUPFAM" id="SSF50800">
    <property type="entry name" value="PK beta-barrel domain-like"/>
    <property type="match status" value="2"/>
</dbReference>
<dbReference type="InterPro" id="IPR005303">
    <property type="entry name" value="MOCOS_middle"/>
</dbReference>
<dbReference type="EMBL" id="CAJFCJ010000019">
    <property type="protein sequence ID" value="CAD5123406.1"/>
    <property type="molecule type" value="Genomic_DNA"/>
</dbReference>
<name>A0A7I8W4E4_9ANNE</name>
<reference evidence="2 3" key="1">
    <citation type="submission" date="2020-08" db="EMBL/GenBank/DDBJ databases">
        <authorList>
            <person name="Hejnol A."/>
        </authorList>
    </citation>
    <scope>NUCLEOTIDE SEQUENCE [LARGE SCALE GENOMIC DNA]</scope>
</reference>
<dbReference type="PANTHER" id="PTHR14237">
    <property type="entry name" value="MOLYBDOPTERIN COFACTOR SULFURASE MOSC"/>
    <property type="match status" value="1"/>
</dbReference>
<comment type="caution">
    <text evidence="2">The sequence shown here is derived from an EMBL/GenBank/DDBJ whole genome shotgun (WGS) entry which is preliminary data.</text>
</comment>
<accession>A0A7I8W4E4</accession>
<dbReference type="InterPro" id="IPR011037">
    <property type="entry name" value="Pyrv_Knase-like_insert_dom_sf"/>
</dbReference>
<protein>
    <submittedName>
        <fullName evidence="2">DgyrCDS11757</fullName>
    </submittedName>
</protein>
<dbReference type="PANTHER" id="PTHR14237:SF19">
    <property type="entry name" value="MITOCHONDRIAL AMIDOXIME REDUCING COMPONENT 1"/>
    <property type="match status" value="1"/>
</dbReference>
<keyword evidence="3" id="KW-1185">Reference proteome</keyword>
<gene>
    <name evidence="2" type="ORF">DGYR_LOCUS11089</name>
</gene>
<evidence type="ECO:0000313" key="3">
    <source>
        <dbReference type="Proteomes" id="UP000549394"/>
    </source>
</evidence>
<dbReference type="AlphaFoldDB" id="A0A7I8W4E4"/>
<proteinExistence type="predicted"/>
<evidence type="ECO:0000313" key="2">
    <source>
        <dbReference type="EMBL" id="CAD5123406.1"/>
    </source>
</evidence>
<dbReference type="GO" id="GO:0030151">
    <property type="term" value="F:molybdenum ion binding"/>
    <property type="evidence" value="ECO:0007669"/>
    <property type="project" value="InterPro"/>
</dbReference>
<feature type="domain" description="MOSC" evidence="1">
    <location>
        <begin position="161"/>
        <end position="325"/>
    </location>
</feature>
<dbReference type="PROSITE" id="PS51340">
    <property type="entry name" value="MOSC"/>
    <property type="match status" value="2"/>
</dbReference>
<dbReference type="GO" id="GO:0003824">
    <property type="term" value="F:catalytic activity"/>
    <property type="evidence" value="ECO:0007669"/>
    <property type="project" value="InterPro"/>
</dbReference>
<feature type="domain" description="MOSC" evidence="1">
    <location>
        <begin position="478"/>
        <end position="627"/>
    </location>
</feature>
<organism evidence="2 3">
    <name type="scientific">Dimorphilus gyrociliatus</name>
    <dbReference type="NCBI Taxonomy" id="2664684"/>
    <lineage>
        <taxon>Eukaryota</taxon>
        <taxon>Metazoa</taxon>
        <taxon>Spiralia</taxon>
        <taxon>Lophotrochozoa</taxon>
        <taxon>Annelida</taxon>
        <taxon>Polychaeta</taxon>
        <taxon>Polychaeta incertae sedis</taxon>
        <taxon>Dinophilidae</taxon>
        <taxon>Dimorphilus</taxon>
    </lineage>
</organism>
<evidence type="ECO:0000259" key="1">
    <source>
        <dbReference type="PROSITE" id="PS51340"/>
    </source>
</evidence>
<dbReference type="Proteomes" id="UP000549394">
    <property type="component" value="Unassembled WGS sequence"/>
</dbReference>
<dbReference type="Pfam" id="PF03473">
    <property type="entry name" value="MOSC"/>
    <property type="match status" value="2"/>
</dbReference>
<dbReference type="OrthoDB" id="17255at2759"/>
<dbReference type="InterPro" id="IPR005302">
    <property type="entry name" value="MoCF_Sase_C"/>
</dbReference>
<dbReference type="SUPFAM" id="SSF141673">
    <property type="entry name" value="MOSC N-terminal domain-like"/>
    <property type="match status" value="2"/>
</dbReference>
<dbReference type="GO" id="GO:0030170">
    <property type="term" value="F:pyridoxal phosphate binding"/>
    <property type="evidence" value="ECO:0007669"/>
    <property type="project" value="InterPro"/>
</dbReference>
<dbReference type="Pfam" id="PF03476">
    <property type="entry name" value="MOSC_N"/>
    <property type="match status" value="2"/>
</dbReference>